<evidence type="ECO:0000313" key="4">
    <source>
        <dbReference type="Proteomes" id="UP000184275"/>
    </source>
</evidence>
<dbReference type="PANTHER" id="PTHR48094:SF12">
    <property type="entry name" value="PARKINSON DISEASE PROTEIN 7 HOMOLOG"/>
    <property type="match status" value="1"/>
</dbReference>
<organism evidence="3 4">
    <name type="scientific">Fibrobacter intestinalis</name>
    <dbReference type="NCBI Taxonomy" id="28122"/>
    <lineage>
        <taxon>Bacteria</taxon>
        <taxon>Pseudomonadati</taxon>
        <taxon>Fibrobacterota</taxon>
        <taxon>Fibrobacteria</taxon>
        <taxon>Fibrobacterales</taxon>
        <taxon>Fibrobacteraceae</taxon>
        <taxon>Fibrobacter</taxon>
    </lineage>
</organism>
<feature type="domain" description="DJ-1/PfpI" evidence="2">
    <location>
        <begin position="6"/>
        <end position="167"/>
    </location>
</feature>
<sequence>MQNHFLFLLADGFEETEMVVPFDILLRGGVKVSLASVRKELNVKGAHGLLVKADVRLSDVDISSFSGVFLPGGGLGVENLRASEAVLDAVRSFASADKWVTAICAAPTVLASAGILHDRRVTSYPSTETDVLPHCGSYSQERVVVDGKLLTSRAPGTAEEFGFALLELLEGKEKAESVRSAMVAR</sequence>
<evidence type="ECO:0000313" key="3">
    <source>
        <dbReference type="EMBL" id="SHL08622.1"/>
    </source>
</evidence>
<dbReference type="Pfam" id="PF01965">
    <property type="entry name" value="DJ-1_PfpI"/>
    <property type="match status" value="1"/>
</dbReference>
<dbReference type="InterPro" id="IPR006287">
    <property type="entry name" value="DJ-1"/>
</dbReference>
<dbReference type="Gene3D" id="3.40.50.880">
    <property type="match status" value="1"/>
</dbReference>
<accession>A0A1M6XRK6</accession>
<gene>
    <name evidence="3" type="ORF">SAMN05720469_1346</name>
</gene>
<dbReference type="NCBIfam" id="TIGR01383">
    <property type="entry name" value="not_thiJ"/>
    <property type="match status" value="1"/>
</dbReference>
<dbReference type="InterPro" id="IPR050325">
    <property type="entry name" value="Prot/Nucl_acid_deglycase"/>
</dbReference>
<dbReference type="AlphaFoldDB" id="A0A1M6XRK6"/>
<dbReference type="RefSeq" id="WP_073305823.1">
    <property type="nucleotide sequence ID" value="NZ_FRAW01000034.1"/>
</dbReference>
<dbReference type="EMBL" id="FRAW01000034">
    <property type="protein sequence ID" value="SHL08622.1"/>
    <property type="molecule type" value="Genomic_DNA"/>
</dbReference>
<reference evidence="4" key="1">
    <citation type="submission" date="2016-11" db="EMBL/GenBank/DDBJ databases">
        <authorList>
            <person name="Varghese N."/>
            <person name="Submissions S."/>
        </authorList>
    </citation>
    <scope>NUCLEOTIDE SEQUENCE [LARGE SCALE GENOMIC DNA]</scope>
    <source>
        <strain evidence="4">UWOS</strain>
    </source>
</reference>
<comment type="similarity">
    <text evidence="1">Belongs to the peptidase C56 family.</text>
</comment>
<dbReference type="PROSITE" id="PS51276">
    <property type="entry name" value="PEPTIDASE_C56_PFPI"/>
    <property type="match status" value="1"/>
</dbReference>
<dbReference type="CDD" id="cd03135">
    <property type="entry name" value="GATase1_DJ-1"/>
    <property type="match status" value="1"/>
</dbReference>
<dbReference type="Proteomes" id="UP000184275">
    <property type="component" value="Unassembled WGS sequence"/>
</dbReference>
<keyword evidence="4" id="KW-1185">Reference proteome</keyword>
<dbReference type="SUPFAM" id="SSF52317">
    <property type="entry name" value="Class I glutamine amidotransferase-like"/>
    <property type="match status" value="1"/>
</dbReference>
<protein>
    <submittedName>
        <fullName evidence="3">4-methyl-5(B-hydroxyethyl)-thiazole monophosphate biosynthesis</fullName>
    </submittedName>
</protein>
<dbReference type="InterPro" id="IPR029062">
    <property type="entry name" value="Class_I_gatase-like"/>
</dbReference>
<evidence type="ECO:0000256" key="1">
    <source>
        <dbReference type="ARBA" id="ARBA00008542"/>
    </source>
</evidence>
<proteinExistence type="inferred from homology"/>
<dbReference type="PANTHER" id="PTHR48094">
    <property type="entry name" value="PROTEIN/NUCLEIC ACID DEGLYCASE DJ-1-RELATED"/>
    <property type="match status" value="1"/>
</dbReference>
<dbReference type="GO" id="GO:0005737">
    <property type="term" value="C:cytoplasm"/>
    <property type="evidence" value="ECO:0007669"/>
    <property type="project" value="TreeGrafter"/>
</dbReference>
<dbReference type="InterPro" id="IPR002818">
    <property type="entry name" value="DJ-1/PfpI"/>
</dbReference>
<name>A0A1M6XRK6_9BACT</name>
<dbReference type="InterPro" id="IPR006286">
    <property type="entry name" value="C56_PfpI-like"/>
</dbReference>
<evidence type="ECO:0000259" key="2">
    <source>
        <dbReference type="Pfam" id="PF01965"/>
    </source>
</evidence>